<comment type="caution">
    <text evidence="1">The sequence shown here is derived from an EMBL/GenBank/DDBJ whole genome shotgun (WGS) entry which is preliminary data.</text>
</comment>
<reference evidence="1 2" key="1">
    <citation type="submission" date="2015-10" db="EMBL/GenBank/DDBJ databases">
        <title>Genome analyses suggest a sexual origin of heterokaryosis in a supposedly ancient asexual fungus.</title>
        <authorList>
            <person name="Ropars J."/>
            <person name="Sedzielewska K."/>
            <person name="Noel J."/>
            <person name="Charron P."/>
            <person name="Farinelli L."/>
            <person name="Marton T."/>
            <person name="Kruger M."/>
            <person name="Pelin A."/>
            <person name="Brachmann A."/>
            <person name="Corradi N."/>
        </authorList>
    </citation>
    <scope>NUCLEOTIDE SEQUENCE [LARGE SCALE GENOMIC DNA]</scope>
    <source>
        <strain evidence="1 2">A4</strain>
    </source>
</reference>
<keyword evidence="2" id="KW-1185">Reference proteome</keyword>
<name>A0A2I1HK51_9GLOM</name>
<gene>
    <name evidence="1" type="ORF">RhiirA4_481811</name>
</gene>
<dbReference type="AlphaFoldDB" id="A0A2I1HK51"/>
<evidence type="ECO:0000313" key="2">
    <source>
        <dbReference type="Proteomes" id="UP000234323"/>
    </source>
</evidence>
<organism evidence="1 2">
    <name type="scientific">Rhizophagus irregularis</name>
    <dbReference type="NCBI Taxonomy" id="588596"/>
    <lineage>
        <taxon>Eukaryota</taxon>
        <taxon>Fungi</taxon>
        <taxon>Fungi incertae sedis</taxon>
        <taxon>Mucoromycota</taxon>
        <taxon>Glomeromycotina</taxon>
        <taxon>Glomeromycetes</taxon>
        <taxon>Glomerales</taxon>
        <taxon>Glomeraceae</taxon>
        <taxon>Rhizophagus</taxon>
    </lineage>
</organism>
<accession>A0A2I1HK51</accession>
<dbReference type="Proteomes" id="UP000234323">
    <property type="component" value="Unassembled WGS sequence"/>
</dbReference>
<evidence type="ECO:0000313" key="1">
    <source>
        <dbReference type="EMBL" id="PKY59235.1"/>
    </source>
</evidence>
<proteinExistence type="predicted"/>
<sequence>MTTLAYNSNSNNYLTGIMEEKNLWNNKVPSKVIIDSSNSDFNLDFNFDYDKSIEWIHNKFICKEIVRLKVLEVIKSQPNINFIFDNEKINGKFEDINIFNDINFGLDEKIIDNKSIDLIHSIRSPLELSTQIEK</sequence>
<protein>
    <submittedName>
        <fullName evidence="1">Uncharacterized protein</fullName>
    </submittedName>
</protein>
<dbReference type="EMBL" id="LLXI01003440">
    <property type="protein sequence ID" value="PKY59235.1"/>
    <property type="molecule type" value="Genomic_DNA"/>
</dbReference>